<organism evidence="2 3">
    <name type="scientific">Leucobacter weissii</name>
    <dbReference type="NCBI Taxonomy" id="1983706"/>
    <lineage>
        <taxon>Bacteria</taxon>
        <taxon>Bacillati</taxon>
        <taxon>Actinomycetota</taxon>
        <taxon>Actinomycetes</taxon>
        <taxon>Micrococcales</taxon>
        <taxon>Microbacteriaceae</taxon>
        <taxon>Leucobacter</taxon>
    </lineage>
</organism>
<evidence type="ECO:0000256" key="1">
    <source>
        <dbReference type="SAM" id="MobiDB-lite"/>
    </source>
</evidence>
<reference evidence="2" key="1">
    <citation type="submission" date="2021-03" db="EMBL/GenBank/DDBJ databases">
        <title>Leucobacter chromiisoli sp. nov., isolated from chromium-containing soil of chemical plant.</title>
        <authorList>
            <person name="Xu Z."/>
        </authorList>
    </citation>
    <scope>NUCLEOTIDE SEQUENCE</scope>
    <source>
        <strain evidence="2">S27</strain>
    </source>
</reference>
<proteinExistence type="predicted"/>
<evidence type="ECO:0000313" key="3">
    <source>
        <dbReference type="Proteomes" id="UP000664382"/>
    </source>
</evidence>
<keyword evidence="3" id="KW-1185">Reference proteome</keyword>
<evidence type="ECO:0000313" key="2">
    <source>
        <dbReference type="EMBL" id="MBO1903077.1"/>
    </source>
</evidence>
<dbReference type="EMBL" id="JAGDYM010000016">
    <property type="protein sequence ID" value="MBO1903077.1"/>
    <property type="molecule type" value="Genomic_DNA"/>
</dbReference>
<protein>
    <submittedName>
        <fullName evidence="2">Uncharacterized protein</fullName>
    </submittedName>
</protein>
<dbReference type="Proteomes" id="UP000664382">
    <property type="component" value="Unassembled WGS sequence"/>
</dbReference>
<name>A0A939MQI2_9MICO</name>
<feature type="region of interest" description="Disordered" evidence="1">
    <location>
        <begin position="49"/>
        <end position="77"/>
    </location>
</feature>
<dbReference type="RefSeq" id="WP_208098834.1">
    <property type="nucleotide sequence ID" value="NZ_JAGDYM010000016.1"/>
</dbReference>
<comment type="caution">
    <text evidence="2">The sequence shown here is derived from an EMBL/GenBank/DDBJ whole genome shotgun (WGS) entry which is preliminary data.</text>
</comment>
<accession>A0A939MQI2</accession>
<dbReference type="AlphaFoldDB" id="A0A939MQI2"/>
<gene>
    <name evidence="2" type="ORF">J4H92_14115</name>
</gene>
<sequence>MTENTEAAPQTGADTWQDGALLGRLEVIEAQPLEQRAERFDRLADELLAELQRGDQPTAAQDSDPSAARPRGGGAPA</sequence>